<dbReference type="Proteomes" id="UP000468388">
    <property type="component" value="Unassembled WGS sequence"/>
</dbReference>
<dbReference type="OrthoDB" id="664811at2"/>
<evidence type="ECO:0000313" key="2">
    <source>
        <dbReference type="Proteomes" id="UP000468388"/>
    </source>
</evidence>
<reference evidence="1 2" key="1">
    <citation type="submission" date="2019-12" db="EMBL/GenBank/DDBJ databases">
        <title>The draft genomic sequence of strain Chitinophaga oryziterrae JCM 16595.</title>
        <authorList>
            <person name="Zhang X."/>
        </authorList>
    </citation>
    <scope>NUCLEOTIDE SEQUENCE [LARGE SCALE GENOMIC DNA]</scope>
    <source>
        <strain evidence="1 2">JCM 16595</strain>
    </source>
</reference>
<proteinExistence type="predicted"/>
<accession>A0A6N8J3W5</accession>
<dbReference type="EMBL" id="WRXO01000001">
    <property type="protein sequence ID" value="MVT38956.1"/>
    <property type="molecule type" value="Genomic_DNA"/>
</dbReference>
<gene>
    <name evidence="1" type="ORF">GO495_00045</name>
</gene>
<dbReference type="AlphaFoldDB" id="A0A6N8J3W5"/>
<organism evidence="1 2">
    <name type="scientific">Chitinophaga oryziterrae</name>
    <dbReference type="NCBI Taxonomy" id="1031224"/>
    <lineage>
        <taxon>Bacteria</taxon>
        <taxon>Pseudomonadati</taxon>
        <taxon>Bacteroidota</taxon>
        <taxon>Chitinophagia</taxon>
        <taxon>Chitinophagales</taxon>
        <taxon>Chitinophagaceae</taxon>
        <taxon>Chitinophaga</taxon>
    </lineage>
</organism>
<comment type="caution">
    <text evidence="1">The sequence shown here is derived from an EMBL/GenBank/DDBJ whole genome shotgun (WGS) entry which is preliminary data.</text>
</comment>
<protein>
    <submittedName>
        <fullName evidence="1">Uncharacterized protein</fullName>
    </submittedName>
</protein>
<dbReference type="RefSeq" id="WP_157297669.1">
    <property type="nucleotide sequence ID" value="NZ_BAAAZB010000005.1"/>
</dbReference>
<sequence>MMSFLKNILAQLFNKGEKINPNGFLKQTGECMVIESEQFEIVSTIKYTDEIKNNASLEVQMLDGLIGKKTADTQSMNVCYLVYCYEVDGKRVKMASPPIYKDRITIHYLLEQKKNISIYVDRENKDNYYFDLEFLS</sequence>
<name>A0A6N8J3W5_9BACT</name>
<keyword evidence="2" id="KW-1185">Reference proteome</keyword>
<evidence type="ECO:0000313" key="1">
    <source>
        <dbReference type="EMBL" id="MVT38956.1"/>
    </source>
</evidence>